<proteinExistence type="predicted"/>
<dbReference type="SUPFAM" id="SSF51294">
    <property type="entry name" value="Hedgehog/intein (Hint) domain"/>
    <property type="match status" value="1"/>
</dbReference>
<dbReference type="InterPro" id="IPR036844">
    <property type="entry name" value="Hint_dom_sf"/>
</dbReference>
<dbReference type="Pfam" id="PF13403">
    <property type="entry name" value="Hint_2"/>
    <property type="match status" value="1"/>
</dbReference>
<dbReference type="RefSeq" id="WP_173570440.1">
    <property type="nucleotide sequence ID" value="NZ_WOSY01000009.1"/>
</dbReference>
<evidence type="ECO:0000259" key="1">
    <source>
        <dbReference type="Pfam" id="PF13403"/>
    </source>
</evidence>
<keyword evidence="3" id="KW-1185">Reference proteome</keyword>
<dbReference type="Proteomes" id="UP000631653">
    <property type="component" value="Unassembled WGS sequence"/>
</dbReference>
<sequence>MATTYWNSSTTGDFYDPANWSDGEIPQSHTCESVDITGASAADPAVAIANAASYGQIHSLTIGDYGTLKITAAASSDDAGYVFSTYGLEIQPAGELIIDTAAPVELGLYTENRGGTITIMNNPGNVVLDGNSLNGTGTLNLVNSTLGSAASPVSIGGMGITLQGGSTLYTGWDTAGASVTFDPATVNTLVLDGNDTTVATPVYGVSENSHFAINGADGVEPTAATFVSNNDGSYSLVVSLTNGHTVTLSDIVPATGFVPGTASISQDAAGDWLITDTNAASVTPDYSASPTHAQLQQVATDANATGAGTSATTTGYSNHSAAATDNFIGTGTATNPASWDDSSNWSLGEIPQTSSCYHAALAGTTTDPLYVVASQADVGQFVSLSVNANATLTVTAPAGENPNSYVFTTAGFEIRGNGVLNIDTAAKVELGGVSAIDGTLNITGNDGNVIVDGSNLSGAGTINLTDSTLGSPDHPVRVDVSNLTLNDGSTYYASLYGVTNTVTFDNSDNTVVLNTDATQVGVDFENVNANTHFGINVDSGTKPTSAVYTKNDDGSYTLTIALDDGKTLTLSDIHTADGFVPGSSSFTQDAAGDWIIDTQPVDVCFLEGSLIQTTRGAVAVEDIIVGDEVVVLGAEAQTRPVIWVGMNEATVKVGLDDAEAGYPVRIRKDALAENVPSRDLLVTSEHCLFLDGAFVPVRMLVNGASISYDRSISSYRYFHVETEAHSVILAENTPTESYLDTGNRRSFIGGQVVSLTSRHLNWADAAAPLMTQRDVVEGLHRQFAARAVEALGLNVPARASLTRKPELVFQTEAGTTLRRLGESNGVVTVEIPENITVIHLRSRASRPSDVVGPFVDDRRLLGVLVGDVVLQDGAQRRALQGHLDGTMNVGWHAVESGATTRWTNGDAVLDLGQRVPNTKGLLKIRIAAAGPYVIEAADTQARLCA</sequence>
<evidence type="ECO:0000313" key="3">
    <source>
        <dbReference type="Proteomes" id="UP000631653"/>
    </source>
</evidence>
<organism evidence="2 3">
    <name type="scientific">Acetobacter conturbans</name>
    <dbReference type="NCBI Taxonomy" id="1737472"/>
    <lineage>
        <taxon>Bacteria</taxon>
        <taxon>Pseudomonadati</taxon>
        <taxon>Pseudomonadota</taxon>
        <taxon>Alphaproteobacteria</taxon>
        <taxon>Acetobacterales</taxon>
        <taxon>Acetobacteraceae</taxon>
        <taxon>Acetobacter</taxon>
    </lineage>
</organism>
<feature type="domain" description="Hedgehog/Intein (Hint)" evidence="1">
    <location>
        <begin position="603"/>
        <end position="741"/>
    </location>
</feature>
<gene>
    <name evidence="2" type="ORF">GOB81_10870</name>
</gene>
<reference evidence="2 3" key="1">
    <citation type="journal article" date="2020" name="Int. J. Syst. Evol. Microbiol.">
        <title>Novel acetic acid bacteria from cider fermentations: Acetobacter conturbans sp. nov. and Acetobacter fallax sp. nov.</title>
        <authorList>
            <person name="Sombolestani A.S."/>
            <person name="Cleenwerck I."/>
            <person name="Cnockaert M."/>
            <person name="Borremans W."/>
            <person name="Wieme A.D."/>
            <person name="De Vuyst L."/>
            <person name="Vandamme P."/>
        </authorList>
    </citation>
    <scope>NUCLEOTIDE SEQUENCE [LARGE SCALE GENOMIC DNA]</scope>
    <source>
        <strain evidence="2 3">LMG 1627</strain>
    </source>
</reference>
<dbReference type="Gene3D" id="2.170.16.10">
    <property type="entry name" value="Hedgehog/Intein (Hint) domain"/>
    <property type="match status" value="1"/>
</dbReference>
<comment type="caution">
    <text evidence="2">The sequence shown here is derived from an EMBL/GenBank/DDBJ whole genome shotgun (WGS) entry which is preliminary data.</text>
</comment>
<dbReference type="EMBL" id="WOSY01000009">
    <property type="protein sequence ID" value="NHN89127.1"/>
    <property type="molecule type" value="Genomic_DNA"/>
</dbReference>
<dbReference type="InterPro" id="IPR028992">
    <property type="entry name" value="Hedgehog/Intein_dom"/>
</dbReference>
<accession>A0ABX0K1U4</accession>
<protein>
    <recommendedName>
        <fullName evidence="1">Hedgehog/Intein (Hint) domain-containing protein</fullName>
    </recommendedName>
</protein>
<name>A0ABX0K1U4_9PROT</name>
<evidence type="ECO:0000313" key="2">
    <source>
        <dbReference type="EMBL" id="NHN89127.1"/>
    </source>
</evidence>